<comment type="caution">
    <text evidence="2">The sequence shown here is derived from an EMBL/GenBank/DDBJ whole genome shotgun (WGS) entry which is preliminary data.</text>
</comment>
<dbReference type="Proteomes" id="UP000014174">
    <property type="component" value="Unassembled WGS sequence"/>
</dbReference>
<gene>
    <name evidence="2" type="ORF">ADIARSV_0580</name>
</gene>
<evidence type="ECO:0000313" key="2">
    <source>
        <dbReference type="EMBL" id="EOR96249.1"/>
    </source>
</evidence>
<dbReference type="STRING" id="1150600.ADIARSV_0580"/>
<dbReference type="AlphaFoldDB" id="R9H508"/>
<keyword evidence="3" id="KW-1185">Reference proteome</keyword>
<organism evidence="2 3">
    <name type="scientific">Arcticibacter svalbardensis MN12-7</name>
    <dbReference type="NCBI Taxonomy" id="1150600"/>
    <lineage>
        <taxon>Bacteria</taxon>
        <taxon>Pseudomonadati</taxon>
        <taxon>Bacteroidota</taxon>
        <taxon>Sphingobacteriia</taxon>
        <taxon>Sphingobacteriales</taxon>
        <taxon>Sphingobacteriaceae</taxon>
        <taxon>Arcticibacter</taxon>
    </lineage>
</organism>
<evidence type="ECO:0000256" key="1">
    <source>
        <dbReference type="SAM" id="MobiDB-lite"/>
    </source>
</evidence>
<protein>
    <submittedName>
        <fullName evidence="2">Uncharacterized protein</fullName>
    </submittedName>
</protein>
<feature type="compositionally biased region" description="Polar residues" evidence="1">
    <location>
        <begin position="10"/>
        <end position="32"/>
    </location>
</feature>
<dbReference type="EMBL" id="AQPN01000021">
    <property type="protein sequence ID" value="EOR96249.1"/>
    <property type="molecule type" value="Genomic_DNA"/>
</dbReference>
<accession>R9H508</accession>
<proteinExistence type="predicted"/>
<name>R9H508_9SPHI</name>
<feature type="region of interest" description="Disordered" evidence="1">
    <location>
        <begin position="1"/>
        <end position="45"/>
    </location>
</feature>
<sequence>MYKWLIPHGNKNQKGTKQTDGNTGNSTKTTPGKFTRNKNVNKESQ</sequence>
<reference evidence="2 3" key="1">
    <citation type="journal article" date="2013" name="Genome Announc.">
        <title>Draft Genome Sequence of Arcticibacter svalbardensis Strain MN12-7T, a Member of the Family Sphingobacteriaceae Isolated from an Arctic Soil Sample.</title>
        <authorList>
            <person name="Shivaji S."/>
            <person name="Ara S."/>
            <person name="Prasad S."/>
            <person name="Manasa B.P."/>
            <person name="Begum Z."/>
            <person name="Singh A."/>
            <person name="Kumar Pinnaka A."/>
        </authorList>
    </citation>
    <scope>NUCLEOTIDE SEQUENCE [LARGE SCALE GENOMIC DNA]</scope>
    <source>
        <strain evidence="2 3">MN12-7</strain>
    </source>
</reference>
<evidence type="ECO:0000313" key="3">
    <source>
        <dbReference type="Proteomes" id="UP000014174"/>
    </source>
</evidence>